<organism evidence="3">
    <name type="scientific">Tetraodon nigroviridis</name>
    <name type="common">Spotted green pufferfish</name>
    <name type="synonym">Chelonodon nigroviridis</name>
    <dbReference type="NCBI Taxonomy" id="99883"/>
    <lineage>
        <taxon>Eukaryota</taxon>
        <taxon>Metazoa</taxon>
        <taxon>Chordata</taxon>
        <taxon>Craniata</taxon>
        <taxon>Vertebrata</taxon>
        <taxon>Euteleostomi</taxon>
        <taxon>Actinopterygii</taxon>
        <taxon>Neopterygii</taxon>
        <taxon>Teleostei</taxon>
        <taxon>Neoteleostei</taxon>
        <taxon>Acanthomorphata</taxon>
        <taxon>Eupercaria</taxon>
        <taxon>Tetraodontiformes</taxon>
        <taxon>Tetradontoidea</taxon>
        <taxon>Tetraodontidae</taxon>
        <taxon>Tetraodon</taxon>
    </lineage>
</organism>
<dbReference type="InterPro" id="IPR045107">
    <property type="entry name" value="SAC3/GANP/THP3"/>
</dbReference>
<dbReference type="OrthoDB" id="264795at2759"/>
<dbReference type="PANTHER" id="PTHR12436">
    <property type="entry name" value="80 KDA MCM3-ASSOCIATED PROTEIN"/>
    <property type="match status" value="1"/>
</dbReference>
<dbReference type="Gene3D" id="1.25.40.990">
    <property type="match status" value="1"/>
</dbReference>
<feature type="compositionally biased region" description="Polar residues" evidence="1">
    <location>
        <begin position="19"/>
        <end position="32"/>
    </location>
</feature>
<dbReference type="GO" id="GO:0005819">
    <property type="term" value="C:spindle"/>
    <property type="evidence" value="ECO:0007669"/>
    <property type="project" value="TreeGrafter"/>
</dbReference>
<feature type="domain" description="SAC3/GANP/THP3 conserved" evidence="2">
    <location>
        <begin position="236"/>
        <end position="341"/>
    </location>
</feature>
<reference evidence="3" key="2">
    <citation type="submission" date="2004-02" db="EMBL/GenBank/DDBJ databases">
        <authorList>
            <consortium name="Genoscope"/>
            <consortium name="Whitehead Institute Centre for Genome Research"/>
        </authorList>
    </citation>
    <scope>NUCLEOTIDE SEQUENCE</scope>
</reference>
<dbReference type="GO" id="GO:0051298">
    <property type="term" value="P:centrosome duplication"/>
    <property type="evidence" value="ECO:0007669"/>
    <property type="project" value="TreeGrafter"/>
</dbReference>
<dbReference type="GO" id="GO:0051225">
    <property type="term" value="P:spindle assembly"/>
    <property type="evidence" value="ECO:0007669"/>
    <property type="project" value="TreeGrafter"/>
</dbReference>
<feature type="region of interest" description="Disordered" evidence="1">
    <location>
        <begin position="19"/>
        <end position="144"/>
    </location>
</feature>
<protein>
    <submittedName>
        <fullName evidence="3">Chromosome 1 SCAF14995, whole genome shotgun sequence</fullName>
    </submittedName>
</protein>
<dbReference type="KEGG" id="tng:GSTEN00028767G001"/>
<accession>Q4RUK0</accession>
<proteinExistence type="predicted"/>
<gene>
    <name evidence="3" type="ORF">GSTENG00028767001</name>
</gene>
<dbReference type="GO" id="GO:0005634">
    <property type="term" value="C:nucleus"/>
    <property type="evidence" value="ECO:0007669"/>
    <property type="project" value="TreeGrafter"/>
</dbReference>
<dbReference type="EMBL" id="CAAE01014995">
    <property type="protein sequence ID" value="CAG07932.1"/>
    <property type="molecule type" value="Genomic_DNA"/>
</dbReference>
<dbReference type="GO" id="GO:0005813">
    <property type="term" value="C:centrosome"/>
    <property type="evidence" value="ECO:0007669"/>
    <property type="project" value="TreeGrafter"/>
</dbReference>
<evidence type="ECO:0000313" key="3">
    <source>
        <dbReference type="EMBL" id="CAG07932.1"/>
    </source>
</evidence>
<feature type="compositionally biased region" description="Basic and acidic residues" evidence="1">
    <location>
        <begin position="96"/>
        <end position="123"/>
    </location>
</feature>
<evidence type="ECO:0000256" key="1">
    <source>
        <dbReference type="SAM" id="MobiDB-lite"/>
    </source>
</evidence>
<feature type="domain" description="SAC3/GANP/THP3 conserved" evidence="2">
    <location>
        <begin position="145"/>
        <end position="230"/>
    </location>
</feature>
<name>Q4RUK0_TETNG</name>
<dbReference type="Pfam" id="PF03399">
    <property type="entry name" value="SAC3_GANP"/>
    <property type="match status" value="2"/>
</dbReference>
<reference evidence="3" key="1">
    <citation type="journal article" date="2004" name="Nature">
        <title>Genome duplication in the teleost fish Tetraodon nigroviridis reveals the early vertebrate proto-karyotype.</title>
        <authorList>
            <person name="Jaillon O."/>
            <person name="Aury J.-M."/>
            <person name="Brunet F."/>
            <person name="Petit J.-L."/>
            <person name="Stange-Thomann N."/>
            <person name="Mauceli E."/>
            <person name="Bouneau L."/>
            <person name="Fischer C."/>
            <person name="Ozouf-Costaz C."/>
            <person name="Bernot A."/>
            <person name="Nicaud S."/>
            <person name="Jaffe D."/>
            <person name="Fisher S."/>
            <person name="Lutfalla G."/>
            <person name="Dossat C."/>
            <person name="Segurens B."/>
            <person name="Dasilva C."/>
            <person name="Salanoubat M."/>
            <person name="Levy M."/>
            <person name="Boudet N."/>
            <person name="Castellano S."/>
            <person name="Anthouard V."/>
            <person name="Jubin C."/>
            <person name="Castelli V."/>
            <person name="Katinka M."/>
            <person name="Vacherie B."/>
            <person name="Biemont C."/>
            <person name="Skalli Z."/>
            <person name="Cattolico L."/>
            <person name="Poulain J."/>
            <person name="De Berardinis V."/>
            <person name="Cruaud C."/>
            <person name="Duprat S."/>
            <person name="Brottier P."/>
            <person name="Coutanceau J.-P."/>
            <person name="Gouzy J."/>
            <person name="Parra G."/>
            <person name="Lardier G."/>
            <person name="Chapple C."/>
            <person name="McKernan K.J."/>
            <person name="McEwan P."/>
            <person name="Bosak S."/>
            <person name="Kellis M."/>
            <person name="Volff J.-N."/>
            <person name="Guigo R."/>
            <person name="Zody M.C."/>
            <person name="Mesirov J."/>
            <person name="Lindblad-Toh K."/>
            <person name="Birren B."/>
            <person name="Nusbaum C."/>
            <person name="Kahn D."/>
            <person name="Robinson-Rechavi M."/>
            <person name="Laudet V."/>
            <person name="Schachter V."/>
            <person name="Quetier F."/>
            <person name="Saurin W."/>
            <person name="Scarpelli C."/>
            <person name="Wincker P."/>
            <person name="Lander E.S."/>
            <person name="Weissenbach J."/>
            <person name="Roest Crollius H."/>
        </authorList>
    </citation>
    <scope>NUCLEOTIDE SEQUENCE [LARGE SCALE GENOMIC DNA]</scope>
</reference>
<feature type="non-terminal residue" evidence="3">
    <location>
        <position position="355"/>
    </location>
</feature>
<dbReference type="AlphaFoldDB" id="Q4RUK0"/>
<feature type="compositionally biased region" description="Basic and acidic residues" evidence="1">
    <location>
        <begin position="53"/>
        <end position="74"/>
    </location>
</feature>
<dbReference type="InterPro" id="IPR005062">
    <property type="entry name" value="SAC3/GANP/THP3_conserved"/>
</dbReference>
<dbReference type="PANTHER" id="PTHR12436:SF38">
    <property type="entry name" value="SAC3 DOMAIN-CONTAINING PROTEIN 1"/>
    <property type="match status" value="1"/>
</dbReference>
<evidence type="ECO:0000259" key="2">
    <source>
        <dbReference type="Pfam" id="PF03399"/>
    </source>
</evidence>
<sequence>MAESVVLPFRSAHCRRVKQMSQENISNCQRRNASFGREQRNPEQWRGQNKTQTKAEMEDEPRRPEAAPQRREAAPQRPEAVPQRREAAPQRPEAAPQRREAAPQRREAAPQRREAAPQRREAAPQRPETAPQRPETAPTGSCLSMCSVRELRERERQKRLHRFEVMPGTERQRLPRADPLRAVKEYSRPAAGKDSANPAELRPPEVLLKTVCYLIDDIAASPHLHPWTEASGLIRAAQRILELPKLLRSSPSITLALSINKAFLERNPVCVLRLAQRLGFLQSCALHRHLVASRSDLLLIYSHGYSSRNCRFPLDRLAQLLALDVSSAARLCRAYGLEVTQGSQVVFCKSAFSEP</sequence>